<feature type="domain" description="Exonuclease" evidence="1">
    <location>
        <begin position="17"/>
        <end position="44"/>
    </location>
</feature>
<dbReference type="InterPro" id="IPR013520">
    <property type="entry name" value="Ribonucl_H"/>
</dbReference>
<dbReference type="GO" id="GO:0003676">
    <property type="term" value="F:nucleic acid binding"/>
    <property type="evidence" value="ECO:0007669"/>
    <property type="project" value="InterPro"/>
</dbReference>
<dbReference type="Gene3D" id="3.30.420.10">
    <property type="entry name" value="Ribonuclease H-like superfamily/Ribonuclease H"/>
    <property type="match status" value="1"/>
</dbReference>
<evidence type="ECO:0000313" key="2">
    <source>
        <dbReference type="EMBL" id="SVB83095.1"/>
    </source>
</evidence>
<reference evidence="2" key="1">
    <citation type="submission" date="2018-05" db="EMBL/GenBank/DDBJ databases">
        <authorList>
            <person name="Lanie J.A."/>
            <person name="Ng W.-L."/>
            <person name="Kazmierczak K.M."/>
            <person name="Andrzejewski T.M."/>
            <person name="Davidsen T.M."/>
            <person name="Wayne K.J."/>
            <person name="Tettelin H."/>
            <person name="Glass J.I."/>
            <person name="Rusch D."/>
            <person name="Podicherti R."/>
            <person name="Tsui H.-C.T."/>
            <person name="Winkler M.E."/>
        </authorList>
    </citation>
    <scope>NUCLEOTIDE SEQUENCE</scope>
</reference>
<sequence length="46" mass="5275">MERKELLRTLNLSCFTAFDFETTGLDPLNDRIIEVAAIRFEDGVIT</sequence>
<name>A0A382H7I2_9ZZZZ</name>
<protein>
    <recommendedName>
        <fullName evidence="1">Exonuclease domain-containing protein</fullName>
    </recommendedName>
</protein>
<dbReference type="InterPro" id="IPR012337">
    <property type="entry name" value="RNaseH-like_sf"/>
</dbReference>
<dbReference type="SUPFAM" id="SSF53098">
    <property type="entry name" value="Ribonuclease H-like"/>
    <property type="match status" value="1"/>
</dbReference>
<proteinExistence type="predicted"/>
<evidence type="ECO:0000259" key="1">
    <source>
        <dbReference type="Pfam" id="PF00929"/>
    </source>
</evidence>
<accession>A0A382H7I2</accession>
<dbReference type="InterPro" id="IPR036397">
    <property type="entry name" value="RNaseH_sf"/>
</dbReference>
<dbReference type="EMBL" id="UINC01059554">
    <property type="protein sequence ID" value="SVB83095.1"/>
    <property type="molecule type" value="Genomic_DNA"/>
</dbReference>
<gene>
    <name evidence="2" type="ORF">METZ01_LOCUS235949</name>
</gene>
<organism evidence="2">
    <name type="scientific">marine metagenome</name>
    <dbReference type="NCBI Taxonomy" id="408172"/>
    <lineage>
        <taxon>unclassified sequences</taxon>
        <taxon>metagenomes</taxon>
        <taxon>ecological metagenomes</taxon>
    </lineage>
</organism>
<dbReference type="Pfam" id="PF00929">
    <property type="entry name" value="RNase_T"/>
    <property type="match status" value="1"/>
</dbReference>
<feature type="non-terminal residue" evidence="2">
    <location>
        <position position="46"/>
    </location>
</feature>
<dbReference type="AlphaFoldDB" id="A0A382H7I2"/>